<sequence length="286" mass="30949">MSVTVETVYNSYGGSGTTGPFAYGFKIFDDDDLTVILRDTADAETTLVKDLDYTVYEAGEDDGGYITTAVAIAAGYTIVLIRTADYLRMTNYASLQDFSASAINNELDKIEHQVQQLYERTRRAVLFKATSNKRDMNLPDPVANYMIGWDSSGTAMQNYPTTAMTIPTIDWLGNYANSFSAAITAIGAGYVHLAVTDAVTVAGEDIDVPDNIVIWVLCGTMLTVNAGASWKADRISVDGIFHWIDAASAGTIDLSTSNLPYIYPEYYGAKMDGSTDDSAELLLALG</sequence>
<dbReference type="EMBL" id="JABXWD010000788">
    <property type="protein sequence ID" value="MBV6343751.1"/>
    <property type="molecule type" value="Genomic_DNA"/>
</dbReference>
<evidence type="ECO:0008006" key="3">
    <source>
        <dbReference type="Google" id="ProtNLM"/>
    </source>
</evidence>
<dbReference type="Proteomes" id="UP001196980">
    <property type="component" value="Unassembled WGS sequence"/>
</dbReference>
<evidence type="ECO:0000313" key="2">
    <source>
        <dbReference type="Proteomes" id="UP001196980"/>
    </source>
</evidence>
<gene>
    <name evidence="1" type="ORF">HWQ67_19470</name>
</gene>
<comment type="caution">
    <text evidence="1">The sequence shown here is derived from an EMBL/GenBank/DDBJ whole genome shotgun (WGS) entry which is preliminary data.</text>
</comment>
<protein>
    <recommendedName>
        <fullName evidence="3">Tail fiber protein</fullName>
    </recommendedName>
</protein>
<feature type="non-terminal residue" evidence="1">
    <location>
        <position position="286"/>
    </location>
</feature>
<accession>A0ABS6S4H2</accession>
<keyword evidence="2" id="KW-1185">Reference proteome</keyword>
<evidence type="ECO:0000313" key="1">
    <source>
        <dbReference type="EMBL" id="MBV6343751.1"/>
    </source>
</evidence>
<reference evidence="1 2" key="1">
    <citation type="journal article" date="2020" name="J Geophys Res Biogeosci">
        <title>Magnetotaxis as an Adaptation to Enable Bacterial Shuttling of Microbial Sulfur and Sulfur Cycling Across Aquatic Oxic#Anoxic Interfaces.</title>
        <authorList>
            <person name="Li J."/>
            <person name="Liu P."/>
            <person name="Wang J."/>
            <person name="Roberts A.P."/>
            <person name="Pan Y."/>
        </authorList>
    </citation>
    <scope>NUCLEOTIDE SEQUENCE [LARGE SCALE GENOMIC DNA]</scope>
    <source>
        <strain evidence="1 2">MYR-1_YQ</strain>
    </source>
</reference>
<proteinExistence type="predicted"/>
<name>A0ABS6S4H2_9BACT</name>
<organism evidence="1 2">
    <name type="scientific">Candidatus Magnetobacterium casense</name>
    <dbReference type="NCBI Taxonomy" id="1455061"/>
    <lineage>
        <taxon>Bacteria</taxon>
        <taxon>Pseudomonadati</taxon>
        <taxon>Nitrospirota</taxon>
        <taxon>Thermodesulfovibrionia</taxon>
        <taxon>Thermodesulfovibrionales</taxon>
        <taxon>Candidatus Magnetobacteriaceae</taxon>
        <taxon>Candidatus Magnetobacterium</taxon>
    </lineage>
</organism>